<evidence type="ECO:0000313" key="3">
    <source>
        <dbReference type="Proteomes" id="UP000623129"/>
    </source>
</evidence>
<dbReference type="PANTHER" id="PTHR44750:SF1">
    <property type="entry name" value="GLUTATHIONE S-TRANSFERASE T1-RELATED"/>
    <property type="match status" value="1"/>
</dbReference>
<name>A0A833RIB8_9POAL</name>
<dbReference type="InterPro" id="IPR043377">
    <property type="entry name" value="GSTT1/2/3"/>
</dbReference>
<feature type="region of interest" description="Disordered" evidence="1">
    <location>
        <begin position="88"/>
        <end position="108"/>
    </location>
</feature>
<dbReference type="PANTHER" id="PTHR44750">
    <property type="entry name" value="GLUTATHIONE S-TRANSFERASE T1-RELATED"/>
    <property type="match status" value="1"/>
</dbReference>
<sequence>MGLKVFADRRSSPSRAIIIFCKMNWIDFEEVRIYIYKGQHRTAEFATSRPRPPPNSACSASAPSTPPALPNPPAPLALSFASSASLPLGRLHPPPSPASSPLSPSDPPPCRWHRHLCAACSAAWPPDAMALL</sequence>
<organism evidence="2 3">
    <name type="scientific">Carex littledalei</name>
    <dbReference type="NCBI Taxonomy" id="544730"/>
    <lineage>
        <taxon>Eukaryota</taxon>
        <taxon>Viridiplantae</taxon>
        <taxon>Streptophyta</taxon>
        <taxon>Embryophyta</taxon>
        <taxon>Tracheophyta</taxon>
        <taxon>Spermatophyta</taxon>
        <taxon>Magnoliopsida</taxon>
        <taxon>Liliopsida</taxon>
        <taxon>Poales</taxon>
        <taxon>Cyperaceae</taxon>
        <taxon>Cyperoideae</taxon>
        <taxon>Cariceae</taxon>
        <taxon>Carex</taxon>
        <taxon>Carex subgen. Euthyceras</taxon>
    </lineage>
</organism>
<dbReference type="GO" id="GO:0016740">
    <property type="term" value="F:transferase activity"/>
    <property type="evidence" value="ECO:0007669"/>
    <property type="project" value="UniProtKB-KW"/>
</dbReference>
<dbReference type="OrthoDB" id="945855at2759"/>
<keyword evidence="2" id="KW-0808">Transferase</keyword>
<dbReference type="Gene3D" id="3.40.30.10">
    <property type="entry name" value="Glutaredoxin"/>
    <property type="match status" value="1"/>
</dbReference>
<dbReference type="AlphaFoldDB" id="A0A833RIB8"/>
<keyword evidence="3" id="KW-1185">Reference proteome</keyword>
<proteinExistence type="predicted"/>
<feature type="compositionally biased region" description="Pro residues" evidence="1">
    <location>
        <begin position="64"/>
        <end position="75"/>
    </location>
</feature>
<evidence type="ECO:0000313" key="2">
    <source>
        <dbReference type="EMBL" id="KAF3335554.1"/>
    </source>
</evidence>
<protein>
    <submittedName>
        <fullName evidence="2">Glutathione S-transferase T1</fullName>
    </submittedName>
</protein>
<dbReference type="EMBL" id="SWLB01000008">
    <property type="protein sequence ID" value="KAF3335554.1"/>
    <property type="molecule type" value="Genomic_DNA"/>
</dbReference>
<gene>
    <name evidence="2" type="ORF">FCM35_KLT20061</name>
</gene>
<dbReference type="Proteomes" id="UP000623129">
    <property type="component" value="Unassembled WGS sequence"/>
</dbReference>
<feature type="compositionally biased region" description="Pro residues" evidence="1">
    <location>
        <begin position="92"/>
        <end position="108"/>
    </location>
</feature>
<evidence type="ECO:0000256" key="1">
    <source>
        <dbReference type="SAM" id="MobiDB-lite"/>
    </source>
</evidence>
<reference evidence="2" key="1">
    <citation type="submission" date="2020-01" db="EMBL/GenBank/DDBJ databases">
        <title>Genome sequence of Kobresia littledalei, the first chromosome-level genome in the family Cyperaceae.</title>
        <authorList>
            <person name="Qu G."/>
        </authorList>
    </citation>
    <scope>NUCLEOTIDE SEQUENCE</scope>
    <source>
        <strain evidence="2">C.B.Clarke</strain>
        <tissue evidence="2">Leaf</tissue>
    </source>
</reference>
<accession>A0A833RIB8</accession>
<comment type="caution">
    <text evidence="2">The sequence shown here is derived from an EMBL/GenBank/DDBJ whole genome shotgun (WGS) entry which is preliminary data.</text>
</comment>
<feature type="region of interest" description="Disordered" evidence="1">
    <location>
        <begin position="44"/>
        <end position="75"/>
    </location>
</feature>